<gene>
    <name evidence="3" type="ORF">DSM3645_27803</name>
</gene>
<dbReference type="InterPro" id="IPR006119">
    <property type="entry name" value="Resolv_N"/>
</dbReference>
<dbReference type="SUPFAM" id="SSF53041">
    <property type="entry name" value="Resolvase-like"/>
    <property type="match status" value="1"/>
</dbReference>
<feature type="domain" description="Recombinase" evidence="2">
    <location>
        <begin position="158"/>
        <end position="268"/>
    </location>
</feature>
<dbReference type="Pfam" id="PF13408">
    <property type="entry name" value="Zn_ribbon_recom"/>
    <property type="match status" value="1"/>
</dbReference>
<dbReference type="CDD" id="cd00338">
    <property type="entry name" value="Ser_Recombinase"/>
    <property type="match status" value="1"/>
</dbReference>
<dbReference type="GO" id="GO:0000150">
    <property type="term" value="F:DNA strand exchange activity"/>
    <property type="evidence" value="ECO:0007669"/>
    <property type="project" value="InterPro"/>
</dbReference>
<name>A3ZX78_9BACT</name>
<dbReference type="Gene3D" id="3.40.50.1390">
    <property type="entry name" value="Resolvase, N-terminal catalytic domain"/>
    <property type="match status" value="1"/>
</dbReference>
<dbReference type="InterPro" id="IPR038109">
    <property type="entry name" value="DNA_bind_recomb_sf"/>
</dbReference>
<evidence type="ECO:0000259" key="1">
    <source>
        <dbReference type="PROSITE" id="PS51736"/>
    </source>
</evidence>
<reference evidence="3 4" key="1">
    <citation type="submission" date="2006-02" db="EMBL/GenBank/DDBJ databases">
        <authorList>
            <person name="Amann R."/>
            <person name="Ferriera S."/>
            <person name="Johnson J."/>
            <person name="Kravitz S."/>
            <person name="Halpern A."/>
            <person name="Remington K."/>
            <person name="Beeson K."/>
            <person name="Tran B."/>
            <person name="Rogers Y.-H."/>
            <person name="Friedman R."/>
            <person name="Venter J.C."/>
        </authorList>
    </citation>
    <scope>NUCLEOTIDE SEQUENCE [LARGE SCALE GENOMIC DNA]</scope>
    <source>
        <strain evidence="3 4">DSM 3645</strain>
    </source>
</reference>
<dbReference type="PROSITE" id="PS51736">
    <property type="entry name" value="RECOMBINASES_3"/>
    <property type="match status" value="1"/>
</dbReference>
<dbReference type="InterPro" id="IPR025827">
    <property type="entry name" value="Zn_ribbon_recom_dom"/>
</dbReference>
<dbReference type="Proteomes" id="UP000004358">
    <property type="component" value="Unassembled WGS sequence"/>
</dbReference>
<evidence type="ECO:0000259" key="2">
    <source>
        <dbReference type="PROSITE" id="PS51737"/>
    </source>
</evidence>
<evidence type="ECO:0000313" key="4">
    <source>
        <dbReference type="Proteomes" id="UP000004358"/>
    </source>
</evidence>
<dbReference type="SMART" id="SM00857">
    <property type="entry name" value="Resolvase"/>
    <property type="match status" value="1"/>
</dbReference>
<accession>A3ZX78</accession>
<dbReference type="AlphaFoldDB" id="A3ZX78"/>
<dbReference type="Gene3D" id="3.90.1750.20">
    <property type="entry name" value="Putative Large Serine Recombinase, Chain B, Domain 2"/>
    <property type="match status" value="1"/>
</dbReference>
<feature type="domain" description="Resolvase/invertase-type recombinase catalytic" evidence="1">
    <location>
        <begin position="3"/>
        <end position="151"/>
    </location>
</feature>
<dbReference type="Pfam" id="PF00239">
    <property type="entry name" value="Resolvase"/>
    <property type="match status" value="1"/>
</dbReference>
<dbReference type="InterPro" id="IPR011109">
    <property type="entry name" value="DNA_bind_recombinase_dom"/>
</dbReference>
<dbReference type="PROSITE" id="PS51737">
    <property type="entry name" value="RECOMBINASE_DNA_BIND"/>
    <property type="match status" value="1"/>
</dbReference>
<dbReference type="STRING" id="314230.DSM3645_27803"/>
<organism evidence="3 4">
    <name type="scientific">Blastopirellula marina DSM 3645</name>
    <dbReference type="NCBI Taxonomy" id="314230"/>
    <lineage>
        <taxon>Bacteria</taxon>
        <taxon>Pseudomonadati</taxon>
        <taxon>Planctomycetota</taxon>
        <taxon>Planctomycetia</taxon>
        <taxon>Pirellulales</taxon>
        <taxon>Pirellulaceae</taxon>
        <taxon>Blastopirellula</taxon>
    </lineage>
</organism>
<dbReference type="PANTHER" id="PTHR30461">
    <property type="entry name" value="DNA-INVERTASE FROM LAMBDOID PROPHAGE"/>
    <property type="match status" value="1"/>
</dbReference>
<proteinExistence type="predicted"/>
<sequence>MKKFAALARVSSREQEREGFSLEVQEEALRKYAAQAGGEIVKFFKIAETASKGEQRKAFRELIAYAKKNAFALDGLLFYKVDRASRNLFDYVELERLESEYDLPFISVSQPTENTPAGRMMRRTLANMASFYTEQQSVDVREGLSRRVKEGWFVGKAPYGYRNIRKDGRGVVEVDQEAAANVKRIYQLYAYENMTLDGVTEQMNSEGRVFRKSQPSFPRGSIYNILRDRAYLGEIPYKGEWYPGKQELLVDRATWNRVQALLGGSIYHATTLTYAGQFMTCGHCGHPITGELIKRKRKDGGVNYHVYYRCAQYTKKDHPRIRVKEADIEAQVLALFDKMKVEDESVRDWFRLVLASQTRDAQADSRAQRQELTRQETLIIQQQDRLLNMRLAEDIDQELFAKKHTELRDRLASIKLQLDALDRSHDETAELAAKVFELSQTLKEQWLTADYATKRRLLEIVCLNAVLDGVTLCPEMRKPFDVLAEGLISEKSRGNRIRTCDLLTPSQTR</sequence>
<dbReference type="PANTHER" id="PTHR30461:SF23">
    <property type="entry name" value="DNA RECOMBINASE-RELATED"/>
    <property type="match status" value="1"/>
</dbReference>
<evidence type="ECO:0000313" key="3">
    <source>
        <dbReference type="EMBL" id="EAQ78959.1"/>
    </source>
</evidence>
<dbReference type="InterPro" id="IPR036162">
    <property type="entry name" value="Resolvase-like_N_sf"/>
</dbReference>
<dbReference type="EMBL" id="AANZ01000017">
    <property type="protein sequence ID" value="EAQ78959.1"/>
    <property type="molecule type" value="Genomic_DNA"/>
</dbReference>
<dbReference type="GO" id="GO:0003677">
    <property type="term" value="F:DNA binding"/>
    <property type="evidence" value="ECO:0007669"/>
    <property type="project" value="InterPro"/>
</dbReference>
<comment type="caution">
    <text evidence="3">The sequence shown here is derived from an EMBL/GenBank/DDBJ whole genome shotgun (WGS) entry which is preliminary data.</text>
</comment>
<dbReference type="Pfam" id="PF07508">
    <property type="entry name" value="Recombinase"/>
    <property type="match status" value="1"/>
</dbReference>
<dbReference type="eggNOG" id="COG1961">
    <property type="taxonomic scope" value="Bacteria"/>
</dbReference>
<protein>
    <submittedName>
        <fullName evidence="3">Resolvase</fullName>
    </submittedName>
</protein>
<dbReference type="InterPro" id="IPR050639">
    <property type="entry name" value="SSR_resolvase"/>
</dbReference>
<dbReference type="HOGENOM" id="CLU_010686_18_17_0"/>